<accession>A0ABQ9VUQ8</accession>
<feature type="compositionally biased region" description="Low complexity" evidence="1">
    <location>
        <begin position="39"/>
        <end position="51"/>
    </location>
</feature>
<feature type="non-terminal residue" evidence="2">
    <location>
        <position position="51"/>
    </location>
</feature>
<dbReference type="Proteomes" id="UP001266305">
    <property type="component" value="Unassembled WGS sequence"/>
</dbReference>
<organism evidence="2 3">
    <name type="scientific">Saguinus oedipus</name>
    <name type="common">Cotton-top tamarin</name>
    <name type="synonym">Oedipomidas oedipus</name>
    <dbReference type="NCBI Taxonomy" id="9490"/>
    <lineage>
        <taxon>Eukaryota</taxon>
        <taxon>Metazoa</taxon>
        <taxon>Chordata</taxon>
        <taxon>Craniata</taxon>
        <taxon>Vertebrata</taxon>
        <taxon>Euteleostomi</taxon>
        <taxon>Mammalia</taxon>
        <taxon>Eutheria</taxon>
        <taxon>Euarchontoglires</taxon>
        <taxon>Primates</taxon>
        <taxon>Haplorrhini</taxon>
        <taxon>Platyrrhini</taxon>
        <taxon>Cebidae</taxon>
        <taxon>Callitrichinae</taxon>
        <taxon>Saguinus</taxon>
    </lineage>
</organism>
<evidence type="ECO:0000313" key="2">
    <source>
        <dbReference type="EMBL" id="KAK2113117.1"/>
    </source>
</evidence>
<comment type="caution">
    <text evidence="2">The sequence shown here is derived from an EMBL/GenBank/DDBJ whole genome shotgun (WGS) entry which is preliminary data.</text>
</comment>
<protein>
    <submittedName>
        <fullName evidence="2">Uncharacterized protein</fullName>
    </submittedName>
</protein>
<proteinExistence type="predicted"/>
<sequence>SRVQEGGGKLPSQLQLLSVQSNSATLPAPRAPPPRHRAGPGAAGRLRGQTG</sequence>
<evidence type="ECO:0000313" key="3">
    <source>
        <dbReference type="Proteomes" id="UP001266305"/>
    </source>
</evidence>
<feature type="non-terminal residue" evidence="2">
    <location>
        <position position="1"/>
    </location>
</feature>
<feature type="compositionally biased region" description="Low complexity" evidence="1">
    <location>
        <begin position="12"/>
        <end position="21"/>
    </location>
</feature>
<evidence type="ECO:0000256" key="1">
    <source>
        <dbReference type="SAM" id="MobiDB-lite"/>
    </source>
</evidence>
<name>A0ABQ9VUQ8_SAGOE</name>
<keyword evidence="3" id="KW-1185">Reference proteome</keyword>
<reference evidence="2 3" key="1">
    <citation type="submission" date="2023-05" db="EMBL/GenBank/DDBJ databases">
        <title>B98-5 Cell Line De Novo Hybrid Assembly: An Optical Mapping Approach.</title>
        <authorList>
            <person name="Kananen K."/>
            <person name="Auerbach J.A."/>
            <person name="Kautto E."/>
            <person name="Blachly J.S."/>
        </authorList>
    </citation>
    <scope>NUCLEOTIDE SEQUENCE [LARGE SCALE GENOMIC DNA]</scope>
    <source>
        <strain evidence="2">B95-8</strain>
        <tissue evidence="2">Cell line</tissue>
    </source>
</reference>
<feature type="region of interest" description="Disordered" evidence="1">
    <location>
        <begin position="1"/>
        <end position="51"/>
    </location>
</feature>
<gene>
    <name evidence="2" type="ORF">P7K49_007383</name>
</gene>
<dbReference type="EMBL" id="JASSZA010000004">
    <property type="protein sequence ID" value="KAK2113117.1"/>
    <property type="molecule type" value="Genomic_DNA"/>
</dbReference>